<gene>
    <name evidence="1" type="ORF">COA71_00105</name>
</gene>
<comment type="caution">
    <text evidence="1">The sequence shown here is derived from an EMBL/GenBank/DDBJ whole genome shotgun (WGS) entry which is preliminary data.</text>
</comment>
<organism evidence="1 2">
    <name type="scientific">SAR86 cluster bacterium</name>
    <dbReference type="NCBI Taxonomy" id="2030880"/>
    <lineage>
        <taxon>Bacteria</taxon>
        <taxon>Pseudomonadati</taxon>
        <taxon>Pseudomonadota</taxon>
        <taxon>Gammaproteobacteria</taxon>
        <taxon>SAR86 cluster</taxon>
    </lineage>
</organism>
<accession>A0A2A5CHH2</accession>
<protein>
    <recommendedName>
        <fullName evidence="3">SinR family protein</fullName>
    </recommendedName>
</protein>
<reference evidence="2" key="1">
    <citation type="submission" date="2017-08" db="EMBL/GenBank/DDBJ databases">
        <title>A dynamic microbial community with high functional redundancy inhabits the cold, oxic subseafloor aquifer.</title>
        <authorList>
            <person name="Tully B.J."/>
            <person name="Wheat C.G."/>
            <person name="Glazer B.T."/>
            <person name="Huber J.A."/>
        </authorList>
    </citation>
    <scope>NUCLEOTIDE SEQUENCE [LARGE SCALE GENOMIC DNA]</scope>
</reference>
<dbReference type="Proteomes" id="UP000228987">
    <property type="component" value="Unassembled WGS sequence"/>
</dbReference>
<dbReference type="AlphaFoldDB" id="A0A2A5CHH2"/>
<evidence type="ECO:0008006" key="3">
    <source>
        <dbReference type="Google" id="ProtNLM"/>
    </source>
</evidence>
<evidence type="ECO:0000313" key="2">
    <source>
        <dbReference type="Proteomes" id="UP000228987"/>
    </source>
</evidence>
<proteinExistence type="predicted"/>
<sequence>MKVYQINYDLRKQRDYAALYERIKAYGTWCHPLESTWVIASQQTAEQVRNNLVQVMDSDDGLFVTRLQGEAAWRGLDDSSSKWLQKQLNAATA</sequence>
<name>A0A2A5CHH2_9GAMM</name>
<dbReference type="EMBL" id="NVWI01000001">
    <property type="protein sequence ID" value="PCJ43319.1"/>
    <property type="molecule type" value="Genomic_DNA"/>
</dbReference>
<evidence type="ECO:0000313" key="1">
    <source>
        <dbReference type="EMBL" id="PCJ43319.1"/>
    </source>
</evidence>